<sequence>MLTQLGRGRRFVLLSHVSLLPDHLVSRVEWAHEPLPEHIARHFDRTTVATETGAWKLKKAMARVERCLNHYAPNTLIPLESKLTAEIDRFLKMSERLLDWELDEGFHALRVIYEEYCAVRSAVERNDKLSDLERFEAERDMEDLMVELDCQWEKHSGSRSGNSFSLEVEKHGGILLNLLRRVAEIGFKIPRQRLITEYFFLEMVLE</sequence>
<accession>A0ACC3MU77</accession>
<comment type="caution">
    <text evidence="1">The sequence shown here is derived from an EMBL/GenBank/DDBJ whole genome shotgun (WGS) entry which is preliminary data.</text>
</comment>
<gene>
    <name evidence="1" type="ORF">LTR37_014548</name>
</gene>
<reference evidence="1" key="1">
    <citation type="submission" date="2023-07" db="EMBL/GenBank/DDBJ databases">
        <title>Black Yeasts Isolated from many extreme environments.</title>
        <authorList>
            <person name="Coleine C."/>
            <person name="Stajich J.E."/>
            <person name="Selbmann L."/>
        </authorList>
    </citation>
    <scope>NUCLEOTIDE SEQUENCE</scope>
    <source>
        <strain evidence="1">CCFEE 5714</strain>
    </source>
</reference>
<evidence type="ECO:0000313" key="1">
    <source>
        <dbReference type="EMBL" id="KAK3703336.1"/>
    </source>
</evidence>
<protein>
    <submittedName>
        <fullName evidence="1">Uncharacterized protein</fullName>
    </submittedName>
</protein>
<dbReference type="EMBL" id="JAUTXU010000153">
    <property type="protein sequence ID" value="KAK3703336.1"/>
    <property type="molecule type" value="Genomic_DNA"/>
</dbReference>
<keyword evidence="2" id="KW-1185">Reference proteome</keyword>
<proteinExistence type="predicted"/>
<evidence type="ECO:0000313" key="2">
    <source>
        <dbReference type="Proteomes" id="UP001281147"/>
    </source>
</evidence>
<organism evidence="1 2">
    <name type="scientific">Vermiconidia calcicola</name>
    <dbReference type="NCBI Taxonomy" id="1690605"/>
    <lineage>
        <taxon>Eukaryota</taxon>
        <taxon>Fungi</taxon>
        <taxon>Dikarya</taxon>
        <taxon>Ascomycota</taxon>
        <taxon>Pezizomycotina</taxon>
        <taxon>Dothideomycetes</taxon>
        <taxon>Dothideomycetidae</taxon>
        <taxon>Mycosphaerellales</taxon>
        <taxon>Extremaceae</taxon>
        <taxon>Vermiconidia</taxon>
    </lineage>
</organism>
<dbReference type="Proteomes" id="UP001281147">
    <property type="component" value="Unassembled WGS sequence"/>
</dbReference>
<name>A0ACC3MU77_9PEZI</name>